<comment type="caution">
    <text evidence="2">The sequence shown here is derived from an EMBL/GenBank/DDBJ whole genome shotgun (WGS) entry which is preliminary data.</text>
</comment>
<dbReference type="InterPro" id="IPR027895">
    <property type="entry name" value="DUF4533"/>
</dbReference>
<dbReference type="Proteomes" id="UP001369086">
    <property type="component" value="Unassembled WGS sequence"/>
</dbReference>
<dbReference type="Pfam" id="PF15047">
    <property type="entry name" value="DUF4533"/>
    <property type="match status" value="1"/>
</dbReference>
<keyword evidence="1" id="KW-0812">Transmembrane</keyword>
<feature type="transmembrane region" description="Helical" evidence="1">
    <location>
        <begin position="187"/>
        <end position="207"/>
    </location>
</feature>
<keyword evidence="1" id="KW-1133">Transmembrane helix</keyword>
<evidence type="ECO:0000313" key="2">
    <source>
        <dbReference type="EMBL" id="KAK6467588.1"/>
    </source>
</evidence>
<keyword evidence="3" id="KW-1185">Reference proteome</keyword>
<dbReference type="EMBL" id="JAHFZB010000049">
    <property type="protein sequence ID" value="KAK6467588.1"/>
    <property type="molecule type" value="Genomic_DNA"/>
</dbReference>
<name>A0ABR0Y4V7_HUSHU</name>
<dbReference type="InterPro" id="IPR040004">
    <property type="entry name" value="SMCO3"/>
</dbReference>
<accession>A0ABR0Y4V7</accession>
<feature type="transmembrane region" description="Helical" evidence="1">
    <location>
        <begin position="228"/>
        <end position="251"/>
    </location>
</feature>
<sequence>MLRFQERGVNLDLFQFSTLFQERRVNLDLLQHSSLYIRAVDHLSLTHSQPDTEATEKTNTHLQQRTWSSLRMSWSDLFFPGNPGRREEVIRLSQELLSCMTQNFNATNRLSKLLNTEFKCSLPHITLNNQASIRENCDTLIGAISKIQKELTHIDEKLKAKLNPELYKKLRDISTPISDRIKIASQALTTTMGIVTMAASVAVVELINKGVIFSRIVSTLGRISTCTVAMIGLGVLGFAIDAIASAILGAIEKSNLETVIQEYKDAVEKFTPSSEQYQDDIIYVIVKLEVMQEK</sequence>
<keyword evidence="1" id="KW-0472">Membrane</keyword>
<gene>
    <name evidence="2" type="ORF">HHUSO_G35142</name>
</gene>
<evidence type="ECO:0000256" key="1">
    <source>
        <dbReference type="SAM" id="Phobius"/>
    </source>
</evidence>
<organism evidence="2 3">
    <name type="scientific">Huso huso</name>
    <name type="common">Beluga</name>
    <name type="synonym">Acipenser huso</name>
    <dbReference type="NCBI Taxonomy" id="61971"/>
    <lineage>
        <taxon>Eukaryota</taxon>
        <taxon>Metazoa</taxon>
        <taxon>Chordata</taxon>
        <taxon>Craniata</taxon>
        <taxon>Vertebrata</taxon>
        <taxon>Euteleostomi</taxon>
        <taxon>Actinopterygii</taxon>
        <taxon>Chondrostei</taxon>
        <taxon>Acipenseriformes</taxon>
        <taxon>Acipenseridae</taxon>
        <taxon>Huso</taxon>
    </lineage>
</organism>
<protein>
    <submittedName>
        <fullName evidence="2">Single-pass membrane and coiled-coil domain-containing protein 3-like</fullName>
    </submittedName>
</protein>
<dbReference type="PANTHER" id="PTHR35972">
    <property type="entry name" value="SINGLE-PASS MEMBRANE AND COILED-COIL DOMAIN-CONTAINING PROTEIN 3"/>
    <property type="match status" value="1"/>
</dbReference>
<proteinExistence type="predicted"/>
<evidence type="ECO:0000313" key="3">
    <source>
        <dbReference type="Proteomes" id="UP001369086"/>
    </source>
</evidence>
<reference evidence="2 3" key="1">
    <citation type="submission" date="2021-05" db="EMBL/GenBank/DDBJ databases">
        <authorList>
            <person name="Zahm M."/>
            <person name="Klopp C."/>
            <person name="Cabau C."/>
            <person name="Kuhl H."/>
            <person name="Suciu R."/>
            <person name="Ciorpac M."/>
            <person name="Holostenco D."/>
            <person name="Gessner J."/>
            <person name="Wuertz S."/>
            <person name="Hohne C."/>
            <person name="Stock M."/>
            <person name="Gislard M."/>
            <person name="Lluch J."/>
            <person name="Milhes M."/>
            <person name="Lampietro C."/>
            <person name="Lopez Roques C."/>
            <person name="Donnadieu C."/>
            <person name="Du K."/>
            <person name="Schartl M."/>
            <person name="Guiguen Y."/>
        </authorList>
    </citation>
    <scope>NUCLEOTIDE SEQUENCE [LARGE SCALE GENOMIC DNA]</scope>
    <source>
        <strain evidence="2">Hh-F2</strain>
        <tissue evidence="2">Blood</tissue>
    </source>
</reference>
<dbReference type="PANTHER" id="PTHR35972:SF1">
    <property type="entry name" value="SINGLE-PASS MEMBRANE AND COILED-COIL DOMAIN-CONTAINING PROTEIN 3"/>
    <property type="match status" value="1"/>
</dbReference>